<name>A0A317EBM9_9PROT</name>
<dbReference type="EMBL" id="QGLE01000005">
    <property type="protein sequence ID" value="PWR22743.1"/>
    <property type="molecule type" value="Genomic_DNA"/>
</dbReference>
<dbReference type="Proteomes" id="UP000245461">
    <property type="component" value="Unassembled WGS sequence"/>
</dbReference>
<dbReference type="AlphaFoldDB" id="A0A317EBM9"/>
<protein>
    <recommendedName>
        <fullName evidence="3">Terminase small subunit</fullName>
    </recommendedName>
</protein>
<proteinExistence type="predicted"/>
<reference evidence="1 2" key="1">
    <citation type="submission" date="2018-05" db="EMBL/GenBank/DDBJ databases">
        <title>Zavarzinia sp. HR-AS.</title>
        <authorList>
            <person name="Lee Y."/>
            <person name="Jeon C.O."/>
        </authorList>
    </citation>
    <scope>NUCLEOTIDE SEQUENCE [LARGE SCALE GENOMIC DNA]</scope>
    <source>
        <strain evidence="1 2">HR-AS</strain>
    </source>
</reference>
<evidence type="ECO:0000313" key="2">
    <source>
        <dbReference type="Proteomes" id="UP000245461"/>
    </source>
</evidence>
<organism evidence="1 2">
    <name type="scientific">Zavarzinia aquatilis</name>
    <dbReference type="NCBI Taxonomy" id="2211142"/>
    <lineage>
        <taxon>Bacteria</taxon>
        <taxon>Pseudomonadati</taxon>
        <taxon>Pseudomonadota</taxon>
        <taxon>Alphaproteobacteria</taxon>
        <taxon>Rhodospirillales</taxon>
        <taxon>Zavarziniaceae</taxon>
        <taxon>Zavarzinia</taxon>
    </lineage>
</organism>
<dbReference type="OrthoDB" id="8448870at2"/>
<sequence length="178" mass="19230">MIQSDVIDWLAVEREYRLGQLFLSEIAATYGLTDYALRKRAAAEGWVRGDPREDERQLAARRGLEVAREHRRLLGDLRETLGLVQQSLRDHLSAAGPPGEGPFAAGAETVAGLVRALGGTAEKLIRLERQAFGLDQQGMTAGDDETDAADIRERLSQRLARLAVGGDAGGLPEGSEPA</sequence>
<dbReference type="RefSeq" id="WP_109905254.1">
    <property type="nucleotide sequence ID" value="NZ_QGLE01000005.1"/>
</dbReference>
<keyword evidence="2" id="KW-1185">Reference proteome</keyword>
<gene>
    <name evidence="1" type="ORF">DKG74_09910</name>
</gene>
<evidence type="ECO:0000313" key="1">
    <source>
        <dbReference type="EMBL" id="PWR22743.1"/>
    </source>
</evidence>
<accession>A0A317EBM9</accession>
<evidence type="ECO:0008006" key="3">
    <source>
        <dbReference type="Google" id="ProtNLM"/>
    </source>
</evidence>
<comment type="caution">
    <text evidence="1">The sequence shown here is derived from an EMBL/GenBank/DDBJ whole genome shotgun (WGS) entry which is preliminary data.</text>
</comment>